<dbReference type="PROSITE" id="PS01117">
    <property type="entry name" value="HTH_MARR_1"/>
    <property type="match status" value="1"/>
</dbReference>
<dbReference type="PANTHER" id="PTHR33164:SF43">
    <property type="entry name" value="HTH-TYPE TRANSCRIPTIONAL REPRESSOR YETL"/>
    <property type="match status" value="1"/>
</dbReference>
<proteinExistence type="predicted"/>
<evidence type="ECO:0000256" key="2">
    <source>
        <dbReference type="ARBA" id="ARBA00023125"/>
    </source>
</evidence>
<name>A0A2N5C5L6_9BURK</name>
<keyword evidence="3" id="KW-0804">Transcription</keyword>
<dbReference type="PRINTS" id="PR00598">
    <property type="entry name" value="HTHMARR"/>
</dbReference>
<dbReference type="GO" id="GO:0006950">
    <property type="term" value="P:response to stress"/>
    <property type="evidence" value="ECO:0007669"/>
    <property type="project" value="TreeGrafter"/>
</dbReference>
<keyword evidence="1" id="KW-0805">Transcription regulation</keyword>
<organism evidence="5 6">
    <name type="scientific">Cupriavidus pauculus</name>
    <dbReference type="NCBI Taxonomy" id="82633"/>
    <lineage>
        <taxon>Bacteria</taxon>
        <taxon>Pseudomonadati</taxon>
        <taxon>Pseudomonadota</taxon>
        <taxon>Betaproteobacteria</taxon>
        <taxon>Burkholderiales</taxon>
        <taxon>Burkholderiaceae</taxon>
        <taxon>Cupriavidus</taxon>
    </lineage>
</organism>
<keyword evidence="2" id="KW-0238">DNA-binding</keyword>
<evidence type="ECO:0000259" key="4">
    <source>
        <dbReference type="PROSITE" id="PS50995"/>
    </source>
</evidence>
<comment type="caution">
    <text evidence="5">The sequence shown here is derived from an EMBL/GenBank/DDBJ whole genome shotgun (WGS) entry which is preliminary data.</text>
</comment>
<dbReference type="InterPro" id="IPR023187">
    <property type="entry name" value="Tscrpt_reg_MarR-type_CS"/>
</dbReference>
<protein>
    <submittedName>
        <fullName evidence="5">MarR family transcriptional regulator</fullName>
    </submittedName>
</protein>
<dbReference type="EMBL" id="PJRP01000017">
    <property type="protein sequence ID" value="PLP97487.1"/>
    <property type="molecule type" value="Genomic_DNA"/>
</dbReference>
<dbReference type="InterPro" id="IPR036390">
    <property type="entry name" value="WH_DNA-bd_sf"/>
</dbReference>
<dbReference type="InterPro" id="IPR000835">
    <property type="entry name" value="HTH_MarR-typ"/>
</dbReference>
<dbReference type="Proteomes" id="UP000234341">
    <property type="component" value="Unassembled WGS sequence"/>
</dbReference>
<dbReference type="PROSITE" id="PS50995">
    <property type="entry name" value="HTH_MARR_2"/>
    <property type="match status" value="1"/>
</dbReference>
<dbReference type="Gene3D" id="1.10.10.10">
    <property type="entry name" value="Winged helix-like DNA-binding domain superfamily/Winged helix DNA-binding domain"/>
    <property type="match status" value="1"/>
</dbReference>
<gene>
    <name evidence="5" type="ORF">CYJ10_27030</name>
</gene>
<dbReference type="PANTHER" id="PTHR33164">
    <property type="entry name" value="TRANSCRIPTIONAL REGULATOR, MARR FAMILY"/>
    <property type="match status" value="1"/>
</dbReference>
<dbReference type="GO" id="GO:0003700">
    <property type="term" value="F:DNA-binding transcription factor activity"/>
    <property type="evidence" value="ECO:0007669"/>
    <property type="project" value="InterPro"/>
</dbReference>
<dbReference type="SMART" id="SM00347">
    <property type="entry name" value="HTH_MARR"/>
    <property type="match status" value="1"/>
</dbReference>
<feature type="domain" description="HTH marR-type" evidence="4">
    <location>
        <begin position="26"/>
        <end position="159"/>
    </location>
</feature>
<evidence type="ECO:0000256" key="3">
    <source>
        <dbReference type="ARBA" id="ARBA00023163"/>
    </source>
</evidence>
<dbReference type="InterPro" id="IPR036388">
    <property type="entry name" value="WH-like_DNA-bd_sf"/>
</dbReference>
<sequence length="170" mass="19157">MSIHSPDVRTLPVHIDSFHPDHFDISSSLAYLLARAKNSLFQSIEQEVGSLHLTHTQASCLMMLAYGGDTTTASDIARNLNTDAGSVTRLLNRMEKRGLVVRNRRDIDRRVVDLSLTEKGHAMAKMLPKIFSDVLRKHFNGFRADEISTFRRMLLFVAAECKTEEIAAEE</sequence>
<dbReference type="OrthoDB" id="6195716at2"/>
<evidence type="ECO:0000313" key="6">
    <source>
        <dbReference type="Proteomes" id="UP000234341"/>
    </source>
</evidence>
<dbReference type="GO" id="GO:0003677">
    <property type="term" value="F:DNA binding"/>
    <property type="evidence" value="ECO:0007669"/>
    <property type="project" value="UniProtKB-KW"/>
</dbReference>
<dbReference type="InterPro" id="IPR039422">
    <property type="entry name" value="MarR/SlyA-like"/>
</dbReference>
<accession>A0A2N5C5L6</accession>
<dbReference type="AlphaFoldDB" id="A0A2N5C5L6"/>
<dbReference type="SUPFAM" id="SSF46785">
    <property type="entry name" value="Winged helix' DNA-binding domain"/>
    <property type="match status" value="1"/>
</dbReference>
<evidence type="ECO:0000313" key="5">
    <source>
        <dbReference type="EMBL" id="PLP97487.1"/>
    </source>
</evidence>
<dbReference type="RefSeq" id="WP_101684512.1">
    <property type="nucleotide sequence ID" value="NZ_PJRP01000017.1"/>
</dbReference>
<evidence type="ECO:0000256" key="1">
    <source>
        <dbReference type="ARBA" id="ARBA00023015"/>
    </source>
</evidence>
<reference evidence="5 6" key="1">
    <citation type="submission" date="2017-12" db="EMBL/GenBank/DDBJ databases">
        <title>Genome sequence of the active heterotrophic nitrifier-denitrifier, Cupriavidus pauculus UM1.</title>
        <authorList>
            <person name="Putonti C."/>
            <person name="Castignetti D."/>
        </authorList>
    </citation>
    <scope>NUCLEOTIDE SEQUENCE [LARGE SCALE GENOMIC DNA]</scope>
    <source>
        <strain evidence="5 6">UM1</strain>
    </source>
</reference>
<dbReference type="Pfam" id="PF01047">
    <property type="entry name" value="MarR"/>
    <property type="match status" value="1"/>
</dbReference>